<evidence type="ECO:0000313" key="5">
    <source>
        <dbReference type="Proteomes" id="UP000736164"/>
    </source>
</evidence>
<keyword evidence="1" id="KW-0479">Metal-binding</keyword>
<dbReference type="SUPFAM" id="SSF57756">
    <property type="entry name" value="Retrovirus zinc finger-like domains"/>
    <property type="match status" value="3"/>
</dbReference>
<evidence type="ECO:0000259" key="3">
    <source>
        <dbReference type="PROSITE" id="PS50158"/>
    </source>
</evidence>
<proteinExistence type="predicted"/>
<keyword evidence="1" id="KW-0863">Zinc-finger</keyword>
<dbReference type="Proteomes" id="UP000736164">
    <property type="component" value="Unassembled WGS sequence"/>
</dbReference>
<dbReference type="InterPro" id="IPR001878">
    <property type="entry name" value="Znf_CCHC"/>
</dbReference>
<evidence type="ECO:0000256" key="1">
    <source>
        <dbReference type="PROSITE-ProRule" id="PRU00047"/>
    </source>
</evidence>
<name>A0A8J7NNP4_ATRSP</name>
<evidence type="ECO:0000256" key="2">
    <source>
        <dbReference type="SAM" id="MobiDB-lite"/>
    </source>
</evidence>
<feature type="non-terminal residue" evidence="4">
    <location>
        <position position="1"/>
    </location>
</feature>
<keyword evidence="5" id="KW-1185">Reference proteome</keyword>
<feature type="compositionally biased region" description="Basic and acidic residues" evidence="2">
    <location>
        <begin position="209"/>
        <end position="234"/>
    </location>
</feature>
<dbReference type="SMART" id="SM00343">
    <property type="entry name" value="ZnF_C2HC"/>
    <property type="match status" value="5"/>
</dbReference>
<dbReference type="InterPro" id="IPR036875">
    <property type="entry name" value="Znf_CCHC_sf"/>
</dbReference>
<dbReference type="Pfam" id="PF23058">
    <property type="entry name" value="RBD_ZCCHC3_2nd"/>
    <property type="match status" value="1"/>
</dbReference>
<feature type="domain" description="CCHC-type" evidence="3">
    <location>
        <begin position="103"/>
        <end position="116"/>
    </location>
</feature>
<dbReference type="PANTHER" id="PTHR46486:SF1">
    <property type="entry name" value="CCHC-TYPE DOMAIN-CONTAINING PROTEIN"/>
    <property type="match status" value="1"/>
</dbReference>
<dbReference type="Pfam" id="PF00098">
    <property type="entry name" value="zf-CCHC"/>
    <property type="match status" value="4"/>
</dbReference>
<feature type="domain" description="CCHC-type" evidence="3">
    <location>
        <begin position="85"/>
        <end position="98"/>
    </location>
</feature>
<feature type="domain" description="CCHC-type" evidence="3">
    <location>
        <begin position="161"/>
        <end position="174"/>
    </location>
</feature>
<keyword evidence="1" id="KW-0862">Zinc</keyword>
<dbReference type="EMBL" id="JAAWVO010015592">
    <property type="protein sequence ID" value="MBN3314461.1"/>
    <property type="molecule type" value="Genomic_DNA"/>
</dbReference>
<dbReference type="PANTHER" id="PTHR46486">
    <property type="entry name" value="CCHC-TYPE DOMAIN-CONTAINING PROTEIN"/>
    <property type="match status" value="1"/>
</dbReference>
<feature type="non-terminal residue" evidence="4">
    <location>
        <position position="318"/>
    </location>
</feature>
<evidence type="ECO:0000313" key="4">
    <source>
        <dbReference type="EMBL" id="MBN3314461.1"/>
    </source>
</evidence>
<reference evidence="4" key="1">
    <citation type="journal article" date="2021" name="Cell">
        <title>Tracing the genetic footprints of vertebrate landing in non-teleost ray-finned fishes.</title>
        <authorList>
            <person name="Bi X."/>
            <person name="Wang K."/>
            <person name="Yang L."/>
            <person name="Pan H."/>
            <person name="Jiang H."/>
            <person name="Wei Q."/>
            <person name="Fang M."/>
            <person name="Yu H."/>
            <person name="Zhu C."/>
            <person name="Cai Y."/>
            <person name="He Y."/>
            <person name="Gan X."/>
            <person name="Zeng H."/>
            <person name="Yu D."/>
            <person name="Zhu Y."/>
            <person name="Jiang H."/>
            <person name="Qiu Q."/>
            <person name="Yang H."/>
            <person name="Zhang Y.E."/>
            <person name="Wang W."/>
            <person name="Zhu M."/>
            <person name="He S."/>
            <person name="Zhang G."/>
        </authorList>
    </citation>
    <scope>NUCLEOTIDE SEQUENCE</scope>
    <source>
        <strain evidence="4">Allg_001</strain>
    </source>
</reference>
<protein>
    <submittedName>
        <fullName evidence="4">CNBP protein</fullName>
    </submittedName>
</protein>
<dbReference type="InterPro" id="IPR057811">
    <property type="entry name" value="RBD_ZCCHC3_2nd"/>
</dbReference>
<dbReference type="PROSITE" id="PS50158">
    <property type="entry name" value="ZF_CCHC"/>
    <property type="match status" value="5"/>
</dbReference>
<dbReference type="GO" id="GO:0008270">
    <property type="term" value="F:zinc ion binding"/>
    <property type="evidence" value="ECO:0007669"/>
    <property type="project" value="UniProtKB-KW"/>
</dbReference>
<feature type="region of interest" description="Disordered" evidence="2">
    <location>
        <begin position="279"/>
        <end position="318"/>
    </location>
</feature>
<organism evidence="4 5">
    <name type="scientific">Atractosteus spatula</name>
    <name type="common">Alligator gar</name>
    <name type="synonym">Lepisosteus spatula</name>
    <dbReference type="NCBI Taxonomy" id="7917"/>
    <lineage>
        <taxon>Eukaryota</taxon>
        <taxon>Metazoa</taxon>
        <taxon>Chordata</taxon>
        <taxon>Craniata</taxon>
        <taxon>Vertebrata</taxon>
        <taxon>Euteleostomi</taxon>
        <taxon>Actinopterygii</taxon>
        <taxon>Neopterygii</taxon>
        <taxon>Holostei</taxon>
        <taxon>Semionotiformes</taxon>
        <taxon>Lepisosteidae</taxon>
        <taxon>Atractosteus</taxon>
    </lineage>
</organism>
<feature type="region of interest" description="Disordered" evidence="2">
    <location>
        <begin position="203"/>
        <end position="235"/>
    </location>
</feature>
<dbReference type="AlphaFoldDB" id="A0A8J7NNP4"/>
<sequence>SMIVRMFNPHMPEPNIATFLRRFVDVQGGGQKVVDEERIWTFKRRYLVRLRQSQTTPGSVLHPPANFTIGPYRGYLIYPGQPQTCRKCGQEGHLAADCSTEVCRRCGRVGHVATDCSYQQLCNLCGEPGHLGYLIYPGQPQTCRKCGQEGHLAADCSTEVCRRCGRVGHVATDCSYQQLCNLCGEPGHLYRVCPNKTRSFASVVSGKPEQPRASKEQRGPGEQDVYRDDRRGVQDPEATASLRGSIFGPAPGAQDLAEVVKTGHQDLFSNPLLELAASEAPAEDSMDSNWIPVGRKKKKKKRHLEVSDEDGAGSFPIL</sequence>
<feature type="compositionally biased region" description="Basic residues" evidence="2">
    <location>
        <begin position="294"/>
        <end position="303"/>
    </location>
</feature>
<feature type="domain" description="CCHC-type" evidence="3">
    <location>
        <begin position="143"/>
        <end position="156"/>
    </location>
</feature>
<accession>A0A8J7NNP4</accession>
<feature type="domain" description="CCHC-type" evidence="3">
    <location>
        <begin position="180"/>
        <end position="195"/>
    </location>
</feature>
<comment type="caution">
    <text evidence="4">The sequence shown here is derived from an EMBL/GenBank/DDBJ whole genome shotgun (WGS) entry which is preliminary data.</text>
</comment>
<dbReference type="Gene3D" id="4.10.60.10">
    <property type="entry name" value="Zinc finger, CCHC-type"/>
    <property type="match status" value="4"/>
</dbReference>
<gene>
    <name evidence="4" type="primary">Cnbp_1</name>
    <name evidence="4" type="ORF">GTO95_0016394</name>
</gene>
<dbReference type="GO" id="GO:0003676">
    <property type="term" value="F:nucleic acid binding"/>
    <property type="evidence" value="ECO:0007669"/>
    <property type="project" value="InterPro"/>
</dbReference>